<comment type="caution">
    <text evidence="1">The sequence shown here is derived from an EMBL/GenBank/DDBJ whole genome shotgun (WGS) entry which is preliminary data.</text>
</comment>
<dbReference type="Proteomes" id="UP000828941">
    <property type="component" value="Chromosome 13"/>
</dbReference>
<proteinExistence type="predicted"/>
<accession>A0ACB9KWD0</accession>
<reference evidence="1 2" key="1">
    <citation type="journal article" date="2022" name="DNA Res.">
        <title>Chromosomal-level genome assembly of the orchid tree Bauhinia variegata (Leguminosae; Cercidoideae) supports the allotetraploid origin hypothesis of Bauhinia.</title>
        <authorList>
            <person name="Zhong Y."/>
            <person name="Chen Y."/>
            <person name="Zheng D."/>
            <person name="Pang J."/>
            <person name="Liu Y."/>
            <person name="Luo S."/>
            <person name="Meng S."/>
            <person name="Qian L."/>
            <person name="Wei D."/>
            <person name="Dai S."/>
            <person name="Zhou R."/>
        </authorList>
    </citation>
    <scope>NUCLEOTIDE SEQUENCE [LARGE SCALE GENOMIC DNA]</scope>
    <source>
        <strain evidence="1">BV-YZ2020</strain>
    </source>
</reference>
<dbReference type="EMBL" id="CM039438">
    <property type="protein sequence ID" value="KAI4301736.1"/>
    <property type="molecule type" value="Genomic_DNA"/>
</dbReference>
<name>A0ACB9KWD0_BAUVA</name>
<organism evidence="1 2">
    <name type="scientific">Bauhinia variegata</name>
    <name type="common">Purple orchid tree</name>
    <name type="synonym">Phanera variegata</name>
    <dbReference type="NCBI Taxonomy" id="167791"/>
    <lineage>
        <taxon>Eukaryota</taxon>
        <taxon>Viridiplantae</taxon>
        <taxon>Streptophyta</taxon>
        <taxon>Embryophyta</taxon>
        <taxon>Tracheophyta</taxon>
        <taxon>Spermatophyta</taxon>
        <taxon>Magnoliopsida</taxon>
        <taxon>eudicotyledons</taxon>
        <taxon>Gunneridae</taxon>
        <taxon>Pentapetalae</taxon>
        <taxon>rosids</taxon>
        <taxon>fabids</taxon>
        <taxon>Fabales</taxon>
        <taxon>Fabaceae</taxon>
        <taxon>Cercidoideae</taxon>
        <taxon>Cercideae</taxon>
        <taxon>Bauhiniinae</taxon>
        <taxon>Bauhinia</taxon>
    </lineage>
</organism>
<evidence type="ECO:0000313" key="1">
    <source>
        <dbReference type="EMBL" id="KAI4301736.1"/>
    </source>
</evidence>
<evidence type="ECO:0000313" key="2">
    <source>
        <dbReference type="Proteomes" id="UP000828941"/>
    </source>
</evidence>
<protein>
    <submittedName>
        <fullName evidence="1">Uncharacterized protein</fullName>
    </submittedName>
</protein>
<gene>
    <name evidence="1" type="ORF">L6164_034983</name>
</gene>
<sequence length="206" mass="22707">MVVAMLLFLLGLLATKAVALNACGNCGDLEVPYPLSIDDNCGEPKYRIYCNNGNLEFMSARGLYYKILRIDSSASKLVINPPDILKDTCYSTDLSQGGLLLDESSPFNISTHNTVMLFNCSDNILLSPLNCSLNSICRQFEEKVEQGSGCVDTLCCNFLKDSAMTSHRIRARVGGCTAYTSLVDFKPDDTLDSWNYGIELQWLPSN</sequence>
<keyword evidence="2" id="KW-1185">Reference proteome</keyword>